<feature type="compositionally biased region" description="Basic and acidic residues" evidence="1">
    <location>
        <begin position="41"/>
        <end position="59"/>
    </location>
</feature>
<proteinExistence type="predicted"/>
<organism evidence="2 3">
    <name type="scientific">Stylosanthes scabra</name>
    <dbReference type="NCBI Taxonomy" id="79078"/>
    <lineage>
        <taxon>Eukaryota</taxon>
        <taxon>Viridiplantae</taxon>
        <taxon>Streptophyta</taxon>
        <taxon>Embryophyta</taxon>
        <taxon>Tracheophyta</taxon>
        <taxon>Spermatophyta</taxon>
        <taxon>Magnoliopsida</taxon>
        <taxon>eudicotyledons</taxon>
        <taxon>Gunneridae</taxon>
        <taxon>Pentapetalae</taxon>
        <taxon>rosids</taxon>
        <taxon>fabids</taxon>
        <taxon>Fabales</taxon>
        <taxon>Fabaceae</taxon>
        <taxon>Papilionoideae</taxon>
        <taxon>50 kb inversion clade</taxon>
        <taxon>dalbergioids sensu lato</taxon>
        <taxon>Dalbergieae</taxon>
        <taxon>Pterocarpus clade</taxon>
        <taxon>Stylosanthes</taxon>
    </lineage>
</organism>
<feature type="region of interest" description="Disordered" evidence="1">
    <location>
        <begin position="1"/>
        <end position="59"/>
    </location>
</feature>
<sequence>VLASLHGREATRRNHHRSMSIDAESHRRMHANNNPQVVHLAHNEEDPSKIERLQGSHRD</sequence>
<gene>
    <name evidence="2" type="ORF">PIB30_111774</name>
</gene>
<comment type="caution">
    <text evidence="2">The sequence shown here is derived from an EMBL/GenBank/DDBJ whole genome shotgun (WGS) entry which is preliminary data.</text>
</comment>
<reference evidence="2 3" key="1">
    <citation type="journal article" date="2023" name="Plants (Basel)">
        <title>Bridging the Gap: Combining Genomics and Transcriptomics Approaches to Understand Stylosanthes scabra, an Orphan Legume from the Brazilian Caatinga.</title>
        <authorList>
            <person name="Ferreira-Neto J.R.C."/>
            <person name="da Silva M.D."/>
            <person name="Binneck E."/>
            <person name="de Melo N.F."/>
            <person name="da Silva R.H."/>
            <person name="de Melo A.L.T.M."/>
            <person name="Pandolfi V."/>
            <person name="Bustamante F.O."/>
            <person name="Brasileiro-Vidal A.C."/>
            <person name="Benko-Iseppon A.M."/>
        </authorList>
    </citation>
    <scope>NUCLEOTIDE SEQUENCE [LARGE SCALE GENOMIC DNA]</scope>
    <source>
        <tissue evidence="2">Leaves</tissue>
    </source>
</reference>
<protein>
    <submittedName>
        <fullName evidence="2">Uncharacterized protein</fullName>
    </submittedName>
</protein>
<feature type="compositionally biased region" description="Basic and acidic residues" evidence="1">
    <location>
        <begin position="1"/>
        <end position="12"/>
    </location>
</feature>
<evidence type="ECO:0000256" key="1">
    <source>
        <dbReference type="SAM" id="MobiDB-lite"/>
    </source>
</evidence>
<keyword evidence="3" id="KW-1185">Reference proteome</keyword>
<accession>A0ABU6S0N7</accession>
<evidence type="ECO:0000313" key="2">
    <source>
        <dbReference type="EMBL" id="MED6129822.1"/>
    </source>
</evidence>
<evidence type="ECO:0000313" key="3">
    <source>
        <dbReference type="Proteomes" id="UP001341840"/>
    </source>
</evidence>
<dbReference type="Proteomes" id="UP001341840">
    <property type="component" value="Unassembled WGS sequence"/>
</dbReference>
<feature type="non-terminal residue" evidence="2">
    <location>
        <position position="1"/>
    </location>
</feature>
<name>A0ABU6S0N7_9FABA</name>
<dbReference type="EMBL" id="JASCZI010037591">
    <property type="protein sequence ID" value="MED6129822.1"/>
    <property type="molecule type" value="Genomic_DNA"/>
</dbReference>